<reference evidence="1" key="1">
    <citation type="submission" date="2020-07" db="EMBL/GenBank/DDBJ databases">
        <title>Multicomponent nature underlies the extraordinary mechanical properties of spider dragline silk.</title>
        <authorList>
            <person name="Kono N."/>
            <person name="Nakamura H."/>
            <person name="Mori M."/>
            <person name="Yoshida Y."/>
            <person name="Ohtoshi R."/>
            <person name="Malay A.D."/>
            <person name="Moran D.A.P."/>
            <person name="Tomita M."/>
            <person name="Numata K."/>
            <person name="Arakawa K."/>
        </authorList>
    </citation>
    <scope>NUCLEOTIDE SEQUENCE</scope>
</reference>
<sequence>MHKILRVAVSSAIGLHVERGRQLQIVCASKMFLWTKQMKANAHSILFLCSSVSWGTQRVHTFLKFKRACIMLYAKPLKHPIAVAMLSIVTFRSTQFHSSTCFSIVFVTIKTGRPLLS</sequence>
<dbReference type="AlphaFoldDB" id="A0A8X6LGM3"/>
<comment type="caution">
    <text evidence="1">The sequence shown here is derived from an EMBL/GenBank/DDBJ whole genome shotgun (WGS) entry which is preliminary data.</text>
</comment>
<keyword evidence="2" id="KW-1185">Reference proteome</keyword>
<dbReference type="Proteomes" id="UP000887116">
    <property type="component" value="Unassembled WGS sequence"/>
</dbReference>
<evidence type="ECO:0000313" key="2">
    <source>
        <dbReference type="Proteomes" id="UP000887116"/>
    </source>
</evidence>
<dbReference type="EMBL" id="BMAO01016645">
    <property type="protein sequence ID" value="GFR10106.1"/>
    <property type="molecule type" value="Genomic_DNA"/>
</dbReference>
<accession>A0A8X6LGM3</accession>
<evidence type="ECO:0000313" key="1">
    <source>
        <dbReference type="EMBL" id="GFR10106.1"/>
    </source>
</evidence>
<name>A0A8X6LGM3_TRICU</name>
<proteinExistence type="predicted"/>
<protein>
    <submittedName>
        <fullName evidence="1">Uncharacterized protein</fullName>
    </submittedName>
</protein>
<organism evidence="1 2">
    <name type="scientific">Trichonephila clavata</name>
    <name type="common">Joro spider</name>
    <name type="synonym">Nephila clavata</name>
    <dbReference type="NCBI Taxonomy" id="2740835"/>
    <lineage>
        <taxon>Eukaryota</taxon>
        <taxon>Metazoa</taxon>
        <taxon>Ecdysozoa</taxon>
        <taxon>Arthropoda</taxon>
        <taxon>Chelicerata</taxon>
        <taxon>Arachnida</taxon>
        <taxon>Araneae</taxon>
        <taxon>Araneomorphae</taxon>
        <taxon>Entelegynae</taxon>
        <taxon>Araneoidea</taxon>
        <taxon>Nephilidae</taxon>
        <taxon>Trichonephila</taxon>
    </lineage>
</organism>
<gene>
    <name evidence="1" type="ORF">TNCT_231551</name>
</gene>